<dbReference type="EMBL" id="GBXM01087572">
    <property type="protein sequence ID" value="JAH21005.1"/>
    <property type="molecule type" value="Transcribed_RNA"/>
</dbReference>
<accession>A0A0E9QXP2</accession>
<protein>
    <submittedName>
        <fullName evidence="1">Uncharacterized protein</fullName>
    </submittedName>
</protein>
<reference evidence="1" key="1">
    <citation type="submission" date="2014-11" db="EMBL/GenBank/DDBJ databases">
        <authorList>
            <person name="Amaro Gonzalez C."/>
        </authorList>
    </citation>
    <scope>NUCLEOTIDE SEQUENCE</scope>
</reference>
<proteinExistence type="predicted"/>
<evidence type="ECO:0000313" key="1">
    <source>
        <dbReference type="EMBL" id="JAH21005.1"/>
    </source>
</evidence>
<organism evidence="1">
    <name type="scientific">Anguilla anguilla</name>
    <name type="common">European freshwater eel</name>
    <name type="synonym">Muraena anguilla</name>
    <dbReference type="NCBI Taxonomy" id="7936"/>
    <lineage>
        <taxon>Eukaryota</taxon>
        <taxon>Metazoa</taxon>
        <taxon>Chordata</taxon>
        <taxon>Craniata</taxon>
        <taxon>Vertebrata</taxon>
        <taxon>Euteleostomi</taxon>
        <taxon>Actinopterygii</taxon>
        <taxon>Neopterygii</taxon>
        <taxon>Teleostei</taxon>
        <taxon>Anguilliformes</taxon>
        <taxon>Anguillidae</taxon>
        <taxon>Anguilla</taxon>
    </lineage>
</organism>
<dbReference type="AlphaFoldDB" id="A0A0E9QXP2"/>
<reference evidence="1" key="2">
    <citation type="journal article" date="2015" name="Fish Shellfish Immunol.">
        <title>Early steps in the European eel (Anguilla anguilla)-Vibrio vulnificus interaction in the gills: Role of the RtxA13 toxin.</title>
        <authorList>
            <person name="Callol A."/>
            <person name="Pajuelo D."/>
            <person name="Ebbesson L."/>
            <person name="Teles M."/>
            <person name="MacKenzie S."/>
            <person name="Amaro C."/>
        </authorList>
    </citation>
    <scope>NUCLEOTIDE SEQUENCE</scope>
</reference>
<sequence length="30" mass="3465">MHTIGRRVICSQLHQSQIHCQQSLFMLVAV</sequence>
<name>A0A0E9QXP2_ANGAN</name>